<evidence type="ECO:0000256" key="1">
    <source>
        <dbReference type="SAM" id="MobiDB-lite"/>
    </source>
</evidence>
<dbReference type="SMART" id="SM00595">
    <property type="entry name" value="MADF"/>
    <property type="match status" value="1"/>
</dbReference>
<dbReference type="InterPro" id="IPR006578">
    <property type="entry name" value="MADF-dom"/>
</dbReference>
<feature type="compositionally biased region" description="Polar residues" evidence="1">
    <location>
        <begin position="144"/>
        <end position="160"/>
    </location>
</feature>
<name>A0A1E1XNI4_AMBSC</name>
<feature type="region of interest" description="Disordered" evidence="1">
    <location>
        <begin position="101"/>
        <end position="125"/>
    </location>
</feature>
<dbReference type="PROSITE" id="PS51029">
    <property type="entry name" value="MADF"/>
    <property type="match status" value="1"/>
</dbReference>
<proteinExistence type="evidence at transcript level"/>
<reference evidence="3" key="2">
    <citation type="journal article" date="2017" name="Front. Cell. Infect. Microbiol.">
        <title>Analysis of the Salivary Gland Transcriptome of Unfed and Partially Fed Amblyomma sculptum Ticks and Descriptive Proteome of the Saliva.</title>
        <authorList>
            <person name="Esteves E."/>
            <person name="Maruyama S.R."/>
            <person name="Kawahara R."/>
            <person name="Fujita A."/>
            <person name="Martins L.A."/>
            <person name="Righi A.A."/>
            <person name="Costa F.B."/>
            <person name="Palmisano G."/>
            <person name="Labruna M.B."/>
            <person name="Sa-Nunes A."/>
            <person name="Ribeiro J.M.C."/>
            <person name="Fogaca A.C."/>
        </authorList>
    </citation>
    <scope>NUCLEOTIDE SEQUENCE</scope>
</reference>
<evidence type="ECO:0000259" key="2">
    <source>
        <dbReference type="PROSITE" id="PS51029"/>
    </source>
</evidence>
<dbReference type="EMBL" id="GFAA01002619">
    <property type="protein sequence ID" value="JAU00816.1"/>
    <property type="molecule type" value="mRNA"/>
</dbReference>
<reference evidence="3" key="1">
    <citation type="submission" date="2016-09" db="EMBL/GenBank/DDBJ databases">
        <authorList>
            <person name="Capua I."/>
            <person name="De Benedictis P."/>
            <person name="Joannis T."/>
            <person name="Lombin L.H."/>
            <person name="Cattoli G."/>
        </authorList>
    </citation>
    <scope>NUCLEOTIDE SEQUENCE</scope>
</reference>
<dbReference type="Pfam" id="PF10545">
    <property type="entry name" value="MADF_DNA_bdg"/>
    <property type="match status" value="1"/>
</dbReference>
<protein>
    <submittedName>
        <fullName evidence="3">Putative alcohol dehydrogenase transcription factor myb/sant-like protein</fullName>
    </submittedName>
</protein>
<evidence type="ECO:0000313" key="3">
    <source>
        <dbReference type="EMBL" id="JAU00816.1"/>
    </source>
</evidence>
<feature type="domain" description="MADF" evidence="2">
    <location>
        <begin position="1"/>
        <end position="96"/>
    </location>
</feature>
<dbReference type="PANTHER" id="PTHR12243">
    <property type="entry name" value="MADF DOMAIN TRANSCRIPTION FACTOR"/>
    <property type="match status" value="1"/>
</dbReference>
<dbReference type="PANTHER" id="PTHR12243:SF67">
    <property type="entry name" value="COREPRESSOR OF PANGOLIN, ISOFORM A-RELATED"/>
    <property type="match status" value="1"/>
</dbReference>
<accession>A0A1E1XNI4</accession>
<organism evidence="3">
    <name type="scientific">Amblyomma sculptum</name>
    <name type="common">Tick</name>
    <dbReference type="NCBI Taxonomy" id="1581419"/>
    <lineage>
        <taxon>Eukaryota</taxon>
        <taxon>Metazoa</taxon>
        <taxon>Ecdysozoa</taxon>
        <taxon>Arthropoda</taxon>
        <taxon>Chelicerata</taxon>
        <taxon>Arachnida</taxon>
        <taxon>Acari</taxon>
        <taxon>Parasitiformes</taxon>
        <taxon>Ixodida</taxon>
        <taxon>Ixodoidea</taxon>
        <taxon>Ixodidae</taxon>
        <taxon>Amblyomminae</taxon>
        <taxon>Amblyomma</taxon>
    </lineage>
</organism>
<sequence>LVRERPALWDVDNSDYSKREFKESMWNDVVSHMRKNWPAYGPYTAASLRNLFSNKRRTYRNERKKTRPKGDQDSVGVYVGKWRYFQSMSFLEPMAQLRGLSGTADEETMDRETPPPESFDEVLLPDDDCDNNLEFRIISATSVANTRSSSPEVDQSLPESSSKRPREPDAASTEPFELDRGSQPTPKTARIVVETADCDDAAMYFGKTVAALLRSLSPRKLVRCQAEILGVIERYLVE</sequence>
<feature type="non-terminal residue" evidence="3">
    <location>
        <position position="1"/>
    </location>
</feature>
<feature type="region of interest" description="Disordered" evidence="1">
    <location>
        <begin position="144"/>
        <end position="187"/>
    </location>
</feature>
<dbReference type="AlphaFoldDB" id="A0A1E1XNI4"/>
<dbReference type="InterPro" id="IPR039353">
    <property type="entry name" value="TF_Adf1"/>
</dbReference>